<evidence type="ECO:0000256" key="1">
    <source>
        <dbReference type="SAM" id="SignalP"/>
    </source>
</evidence>
<name>A0A5S4T4Q5_STRPY</name>
<organism evidence="2 3">
    <name type="scientific">Streptococcus pyogenes</name>
    <dbReference type="NCBI Taxonomy" id="1314"/>
    <lineage>
        <taxon>Bacteria</taxon>
        <taxon>Bacillati</taxon>
        <taxon>Bacillota</taxon>
        <taxon>Bacilli</taxon>
        <taxon>Lactobacillales</taxon>
        <taxon>Streptococcaceae</taxon>
        <taxon>Streptococcus</taxon>
    </lineage>
</organism>
<evidence type="ECO:0000313" key="3">
    <source>
        <dbReference type="Proteomes" id="UP000325300"/>
    </source>
</evidence>
<feature type="non-terminal residue" evidence="2">
    <location>
        <position position="78"/>
    </location>
</feature>
<gene>
    <name evidence="2" type="ORF">E0F67_11080</name>
</gene>
<evidence type="ECO:0000313" key="2">
    <source>
        <dbReference type="EMBL" id="TYK91336.1"/>
    </source>
</evidence>
<dbReference type="Proteomes" id="UP000325300">
    <property type="component" value="Unassembled WGS sequence"/>
</dbReference>
<dbReference type="Gene3D" id="3.40.190.10">
    <property type="entry name" value="Periplasmic binding protein-like II"/>
    <property type="match status" value="1"/>
</dbReference>
<feature type="chain" id="PRO_5039577270" evidence="1">
    <location>
        <begin position="22"/>
        <end position="78"/>
    </location>
</feature>
<comment type="caution">
    <text evidence="2">The sequence shown here is derived from an EMBL/GenBank/DDBJ whole genome shotgun (WGS) entry which is preliminary data.</text>
</comment>
<feature type="signal peptide" evidence="1">
    <location>
        <begin position="1"/>
        <end position="21"/>
    </location>
</feature>
<sequence>MKKWQRILCVTGTVLAASSLAACGSKSASKDGDVKLLMYQVGDKPDNFDELMTIANKRIKEKTGATVDLQYIGWGDWD</sequence>
<keyword evidence="1" id="KW-0732">Signal</keyword>
<dbReference type="SUPFAM" id="SSF53850">
    <property type="entry name" value="Periplasmic binding protein-like II"/>
    <property type="match status" value="1"/>
</dbReference>
<dbReference type="EMBL" id="SJLI01000370">
    <property type="protein sequence ID" value="TYK91336.1"/>
    <property type="molecule type" value="Genomic_DNA"/>
</dbReference>
<reference evidence="2 3" key="1">
    <citation type="submission" date="2019-02" db="EMBL/GenBank/DDBJ databases">
        <title>Novel genomic isolates of S. pyogenes and S. dysgalactiae subsp. equisimilis associated to necrotising fasciitis (NSTI).</title>
        <authorList>
            <person name="Barrantes I."/>
        </authorList>
    </citation>
    <scope>NUCLEOTIDE SEQUENCE [LARGE SCALE GENOMIC DNA]</scope>
    <source>
        <strain evidence="2 3">SPY5003</strain>
    </source>
</reference>
<proteinExistence type="predicted"/>
<accession>A0A5S4T4Q5</accession>
<protein>
    <submittedName>
        <fullName evidence="2">Sugar ABC transporter substrate-binding protein</fullName>
    </submittedName>
</protein>
<dbReference type="AlphaFoldDB" id="A0A5S4T4Q5"/>
<dbReference type="PROSITE" id="PS51257">
    <property type="entry name" value="PROKAR_LIPOPROTEIN"/>
    <property type="match status" value="1"/>
</dbReference>